<dbReference type="SUPFAM" id="SSF52540">
    <property type="entry name" value="P-loop containing nucleoside triphosphate hydrolases"/>
    <property type="match status" value="1"/>
</dbReference>
<evidence type="ECO:0000313" key="2">
    <source>
        <dbReference type="EMBL" id="VEL25780.1"/>
    </source>
</evidence>
<accession>A0A448X1F8</accession>
<protein>
    <submittedName>
        <fullName evidence="2">Uncharacterized protein</fullName>
    </submittedName>
</protein>
<keyword evidence="3" id="KW-1185">Reference proteome</keyword>
<comment type="caution">
    <text evidence="2">The sequence shown here is derived from an EMBL/GenBank/DDBJ whole genome shotgun (WGS) entry which is preliminary data.</text>
</comment>
<proteinExistence type="predicted"/>
<organism evidence="2 3">
    <name type="scientific">Protopolystoma xenopodis</name>
    <dbReference type="NCBI Taxonomy" id="117903"/>
    <lineage>
        <taxon>Eukaryota</taxon>
        <taxon>Metazoa</taxon>
        <taxon>Spiralia</taxon>
        <taxon>Lophotrochozoa</taxon>
        <taxon>Platyhelminthes</taxon>
        <taxon>Monogenea</taxon>
        <taxon>Polyopisthocotylea</taxon>
        <taxon>Polystomatidea</taxon>
        <taxon>Polystomatidae</taxon>
        <taxon>Protopolystoma</taxon>
    </lineage>
</organism>
<name>A0A448X1F8_9PLAT</name>
<dbReference type="AlphaFoldDB" id="A0A448X1F8"/>
<dbReference type="Proteomes" id="UP000784294">
    <property type="component" value="Unassembled WGS sequence"/>
</dbReference>
<evidence type="ECO:0000313" key="3">
    <source>
        <dbReference type="Proteomes" id="UP000784294"/>
    </source>
</evidence>
<dbReference type="PANTHER" id="PTHR13413">
    <property type="entry name" value="YLP MOTIF CONTAINING PROTEIN NUCLEAR PROTEIN ZAP"/>
    <property type="match status" value="1"/>
</dbReference>
<dbReference type="GO" id="GO:0032204">
    <property type="term" value="P:regulation of telomere maintenance"/>
    <property type="evidence" value="ECO:0007669"/>
    <property type="project" value="TreeGrafter"/>
</dbReference>
<reference evidence="2" key="1">
    <citation type="submission" date="2018-11" db="EMBL/GenBank/DDBJ databases">
        <authorList>
            <consortium name="Pathogen Informatics"/>
        </authorList>
    </citation>
    <scope>NUCLEOTIDE SEQUENCE</scope>
</reference>
<dbReference type="PANTHER" id="PTHR13413:SF0">
    <property type="entry name" value="YLP MOTIF-CONTAINING PROTEIN 1"/>
    <property type="match status" value="1"/>
</dbReference>
<dbReference type="InterPro" id="IPR026314">
    <property type="entry name" value="YLP_motif_con_p1"/>
</dbReference>
<gene>
    <name evidence="2" type="ORF">PXEA_LOCUS19220</name>
</gene>
<dbReference type="OrthoDB" id="513595at2759"/>
<sequence>MIDEPTACSNSGSFQDYHNGPYYSYLYGQTSDCSEFKSQLLQIIKWDQNQYQSSNSHAPASGPLVDSDNEYPALSLYDSVVRSRAHLYECFDSPEIARFGGQDVDRRITTISHQKPSGSFERFKHSPLTAVSEFRVPTSQCELIFGSSNASHRRRTNDSDVRVSPSIKRDNGSIDRQYQDKFEENDKQLRRSRDDSSRRTDYDKRRKDSPEYKLTRRSPLKSDERDRDYNRSRHTPTTRDRSRPYDRVSGRAKSSEVVHKIEQNSKNLELSRLSSTGADLVAAQPMCISVATLLDEPFRRIRPPRIVILMRGLPGSGKTTVARLIKVSGCFGMYCF</sequence>
<feature type="region of interest" description="Disordered" evidence="1">
    <location>
        <begin position="149"/>
        <end position="256"/>
    </location>
</feature>
<dbReference type="InterPro" id="IPR027417">
    <property type="entry name" value="P-loop_NTPase"/>
</dbReference>
<evidence type="ECO:0000256" key="1">
    <source>
        <dbReference type="SAM" id="MobiDB-lite"/>
    </source>
</evidence>
<dbReference type="GO" id="GO:0005634">
    <property type="term" value="C:nucleus"/>
    <property type="evidence" value="ECO:0007669"/>
    <property type="project" value="InterPro"/>
</dbReference>
<feature type="compositionally biased region" description="Basic and acidic residues" evidence="1">
    <location>
        <begin position="156"/>
        <end position="256"/>
    </location>
</feature>
<dbReference type="EMBL" id="CAAALY010076170">
    <property type="protein sequence ID" value="VEL25780.1"/>
    <property type="molecule type" value="Genomic_DNA"/>
</dbReference>